<feature type="transmembrane region" description="Helical" evidence="1">
    <location>
        <begin position="56"/>
        <end position="78"/>
    </location>
</feature>
<keyword evidence="1" id="KW-0472">Membrane</keyword>
<dbReference type="STRING" id="869211.Spith_0631"/>
<feature type="transmembrane region" description="Helical" evidence="1">
    <location>
        <begin position="350"/>
        <end position="373"/>
    </location>
</feature>
<feature type="transmembrane region" description="Helical" evidence="1">
    <location>
        <begin position="105"/>
        <end position="131"/>
    </location>
</feature>
<dbReference type="PANTHER" id="PTHR35342:SF5">
    <property type="entry name" value="TRICARBOXYLIC TRANSPORT PROTEIN"/>
    <property type="match status" value="1"/>
</dbReference>
<feature type="transmembrane region" description="Helical" evidence="1">
    <location>
        <begin position="16"/>
        <end position="49"/>
    </location>
</feature>
<evidence type="ECO:0000259" key="2">
    <source>
        <dbReference type="Pfam" id="PF01970"/>
    </source>
</evidence>
<dbReference type="Proteomes" id="UP000007254">
    <property type="component" value="Chromosome"/>
</dbReference>
<dbReference type="HOGENOM" id="CLU_022936_2_0_12"/>
<gene>
    <name evidence="3" type="ordered locus">Spith_0631</name>
</gene>
<keyword evidence="1" id="KW-1133">Transmembrane helix</keyword>
<dbReference type="AlphaFoldDB" id="G0GA75"/>
<dbReference type="Pfam" id="PF01970">
    <property type="entry name" value="TctA"/>
    <property type="match status" value="1"/>
</dbReference>
<evidence type="ECO:0000313" key="4">
    <source>
        <dbReference type="Proteomes" id="UP000007254"/>
    </source>
</evidence>
<dbReference type="OrthoDB" id="359531at2"/>
<dbReference type="PANTHER" id="PTHR35342">
    <property type="entry name" value="TRICARBOXYLIC TRANSPORT PROTEIN"/>
    <property type="match status" value="1"/>
</dbReference>
<feature type="domain" description="DUF112" evidence="2">
    <location>
        <begin position="17"/>
        <end position="435"/>
    </location>
</feature>
<feature type="transmembrane region" description="Helical" evidence="1">
    <location>
        <begin position="169"/>
        <end position="189"/>
    </location>
</feature>
<keyword evidence="1" id="KW-0812">Transmembrane</keyword>
<protein>
    <recommendedName>
        <fullName evidence="2">DUF112 domain-containing protein</fullName>
    </recommendedName>
</protein>
<accession>G0GA75</accession>
<sequence length="494" mass="52013">MDFVQGMLYVFTPLHFVYLFIGVAGGIVVGALPGITGSVGIILLLPFLFYLEPASALLMLSGMFCGAIYGGSIPAILISTPGTPSSAATVLDGYPMAQRGEAGRALGIATIASATGGIVSTLCMILIAPQLARVALAFGPEEYFALMIFALTIIASVSTGMILKGLISGFLGLLIACVGIDELTGYARFSFGIPQLMAGFPMLAVLIGLFAISQVFIELKNIGKELPRYHQRIERVIPPLRELARLMKVIIPFSFLGTFIGIIPGTGGTIASFLAYNEARRFSKDPDGFGKGVPEGIAAPEAANNGTTGGAMVPLLTLGVPGDVITAVMLGALILIGVRPGPLLFKEDPQLISSLFVGFFVAQLLILLLGLVGARLFPLILRIRVSHLFPVILMLCLVGAFSLNNSLYDVGVALAFGVVGYFMRKASFPVAPMVLGVILGPLAERELGKALIISHGDWSTLVRSPIAVAFYVLAVLSIGYALWRSRGHGHTSSL</sequence>
<dbReference type="KEGG" id="stq:Spith_0631"/>
<dbReference type="EMBL" id="CP002903">
    <property type="protein sequence ID" value="AEJ60911.1"/>
    <property type="molecule type" value="Genomic_DNA"/>
</dbReference>
<evidence type="ECO:0000313" key="3">
    <source>
        <dbReference type="EMBL" id="AEJ60911.1"/>
    </source>
</evidence>
<feature type="transmembrane region" description="Helical" evidence="1">
    <location>
        <begin position="249"/>
        <end position="276"/>
    </location>
</feature>
<feature type="transmembrane region" description="Helical" evidence="1">
    <location>
        <begin position="143"/>
        <end position="163"/>
    </location>
</feature>
<dbReference type="RefSeq" id="WP_014624291.1">
    <property type="nucleotide sequence ID" value="NC_017583.1"/>
</dbReference>
<keyword evidence="4" id="KW-1185">Reference proteome</keyword>
<evidence type="ECO:0000256" key="1">
    <source>
        <dbReference type="SAM" id="Phobius"/>
    </source>
</evidence>
<feature type="transmembrane region" description="Helical" evidence="1">
    <location>
        <begin position="315"/>
        <end position="338"/>
    </location>
</feature>
<feature type="transmembrane region" description="Helical" evidence="1">
    <location>
        <begin position="385"/>
        <end position="406"/>
    </location>
</feature>
<feature type="transmembrane region" description="Helical" evidence="1">
    <location>
        <begin position="196"/>
        <end position="217"/>
    </location>
</feature>
<organism evidence="3 4">
    <name type="scientific">Winmispira thermophila (strain ATCC 700085 / DSM 6578 / Z-1203)</name>
    <name type="common">Spirochaeta thermophila</name>
    <dbReference type="NCBI Taxonomy" id="869211"/>
    <lineage>
        <taxon>Bacteria</taxon>
        <taxon>Pseudomonadati</taxon>
        <taxon>Spirochaetota</taxon>
        <taxon>Spirochaetia</taxon>
        <taxon>Winmispirales</taxon>
        <taxon>Winmispiraceae</taxon>
        <taxon>Winmispira</taxon>
    </lineage>
</organism>
<proteinExistence type="predicted"/>
<feature type="transmembrane region" description="Helical" evidence="1">
    <location>
        <begin position="426"/>
        <end position="443"/>
    </location>
</feature>
<feature type="transmembrane region" description="Helical" evidence="1">
    <location>
        <begin position="464"/>
        <end position="483"/>
    </location>
</feature>
<name>G0GA75_WINT7</name>
<dbReference type="InterPro" id="IPR002823">
    <property type="entry name" value="DUF112_TM"/>
</dbReference>
<reference evidence="3 4" key="1">
    <citation type="submission" date="2011-06" db="EMBL/GenBank/DDBJ databases">
        <title>The complete genome of Spirochaeta thermophila DSM 6578.</title>
        <authorList>
            <consortium name="US DOE Joint Genome Institute (JGI-PGF)"/>
            <person name="Lucas S."/>
            <person name="Lapidus A."/>
            <person name="Bruce D."/>
            <person name="Goodwin L."/>
            <person name="Pitluck S."/>
            <person name="Peters L."/>
            <person name="Kyrpides N."/>
            <person name="Mavromatis K."/>
            <person name="Ivanova N."/>
            <person name="Mikailova N."/>
            <person name="Pagani I."/>
            <person name="Chertkov O."/>
            <person name="Detter J.C."/>
            <person name="Tapia R."/>
            <person name="Han C."/>
            <person name="Land M."/>
            <person name="Hauser L."/>
            <person name="Markowitz V."/>
            <person name="Cheng J.-F."/>
            <person name="Hugenholtz P."/>
            <person name="Woyke T."/>
            <person name="Wu D."/>
            <person name="Spring S."/>
            <person name="Merkhoffer B."/>
            <person name="Schneider S."/>
            <person name="Klenk H.-P."/>
            <person name="Eisen J.A."/>
        </authorList>
    </citation>
    <scope>NUCLEOTIDE SEQUENCE [LARGE SCALE GENOMIC DNA]</scope>
    <source>
        <strain evidence="4">ATCC 700085 / DSM 6578 / Z-1203</strain>
    </source>
</reference>